<proteinExistence type="predicted"/>
<dbReference type="InterPro" id="IPR056924">
    <property type="entry name" value="SH3_Tf2-1"/>
</dbReference>
<name>A0A1E3K7I6_9TREE</name>
<accession>A0A1E3K7I6</accession>
<gene>
    <name evidence="3" type="ORF">I350_02629</name>
</gene>
<feature type="domain" description="Tf2-1-like SH3-like" evidence="2">
    <location>
        <begin position="7"/>
        <end position="43"/>
    </location>
</feature>
<organism evidence="3 4">
    <name type="scientific">Cryptococcus amylolentus CBS 6273</name>
    <dbReference type="NCBI Taxonomy" id="1296118"/>
    <lineage>
        <taxon>Eukaryota</taxon>
        <taxon>Fungi</taxon>
        <taxon>Dikarya</taxon>
        <taxon>Basidiomycota</taxon>
        <taxon>Agaricomycotina</taxon>
        <taxon>Tremellomycetes</taxon>
        <taxon>Tremellales</taxon>
        <taxon>Cryptococcaceae</taxon>
        <taxon>Cryptococcus</taxon>
    </lineage>
</organism>
<feature type="compositionally biased region" description="Basic and acidic residues" evidence="1">
    <location>
        <begin position="167"/>
        <end position="177"/>
    </location>
</feature>
<reference evidence="3 4" key="1">
    <citation type="submission" date="2016-06" db="EMBL/GenBank/DDBJ databases">
        <title>Evolution of pathogenesis and genome organization in the Tremellales.</title>
        <authorList>
            <person name="Cuomo C."/>
            <person name="Litvintseva A."/>
            <person name="Heitman J."/>
            <person name="Chen Y."/>
            <person name="Sun S."/>
            <person name="Springer D."/>
            <person name="Dromer F."/>
            <person name="Young S."/>
            <person name="Zeng Q."/>
            <person name="Chapman S."/>
            <person name="Gujja S."/>
            <person name="Saif S."/>
            <person name="Birren B."/>
        </authorList>
    </citation>
    <scope>NUCLEOTIDE SEQUENCE [LARGE SCALE GENOMIC DNA]</scope>
    <source>
        <strain evidence="3 4">CBS 6273</strain>
    </source>
</reference>
<feature type="region of interest" description="Disordered" evidence="1">
    <location>
        <begin position="44"/>
        <end position="92"/>
    </location>
</feature>
<dbReference type="EMBL" id="MEKH01000004">
    <property type="protein sequence ID" value="ODO09031.1"/>
    <property type="molecule type" value="Genomic_DNA"/>
</dbReference>
<comment type="caution">
    <text evidence="3">The sequence shown here is derived from an EMBL/GenBank/DDBJ whole genome shotgun (WGS) entry which is preliminary data.</text>
</comment>
<sequence>MSHVLIPLPIVSIIGRNAYKLRLPEEFSRVHPVFHVSLLEPYRSRAPAPSPPPPPPSRLLPEALPPPSPPPPSSSPASSPPPTLHPPPPTAVIVDSAADRATGLRYYLQVRADDGYDYRSWVPASQLPPTDPRVRLFHNTHPDKPGYDRLPSSPSQTGRRSTRRRGRQEDLSHVLIP</sequence>
<dbReference type="AlphaFoldDB" id="A0A1E3K7I6"/>
<evidence type="ECO:0000313" key="4">
    <source>
        <dbReference type="Proteomes" id="UP000095149"/>
    </source>
</evidence>
<dbReference type="Pfam" id="PF24626">
    <property type="entry name" value="SH3_Tf2-1"/>
    <property type="match status" value="1"/>
</dbReference>
<feature type="compositionally biased region" description="Pro residues" evidence="1">
    <location>
        <begin position="48"/>
        <end position="90"/>
    </location>
</feature>
<evidence type="ECO:0000259" key="2">
    <source>
        <dbReference type="Pfam" id="PF24626"/>
    </source>
</evidence>
<dbReference type="Proteomes" id="UP000095149">
    <property type="component" value="Unassembled WGS sequence"/>
</dbReference>
<evidence type="ECO:0000256" key="1">
    <source>
        <dbReference type="SAM" id="MobiDB-lite"/>
    </source>
</evidence>
<protein>
    <recommendedName>
        <fullName evidence="2">Tf2-1-like SH3-like domain-containing protein</fullName>
    </recommendedName>
</protein>
<evidence type="ECO:0000313" key="3">
    <source>
        <dbReference type="EMBL" id="ODO09031.1"/>
    </source>
</evidence>
<feature type="region of interest" description="Disordered" evidence="1">
    <location>
        <begin position="125"/>
        <end position="177"/>
    </location>
</feature>